<dbReference type="InterPro" id="IPR014755">
    <property type="entry name" value="Cu-Rt/internalin_Ig-like"/>
</dbReference>
<evidence type="ECO:0000259" key="2">
    <source>
        <dbReference type="Pfam" id="PF13205"/>
    </source>
</evidence>
<evidence type="ECO:0000313" key="4">
    <source>
        <dbReference type="Proteomes" id="UP000007394"/>
    </source>
</evidence>
<name>I0AFN4_IGNAJ</name>
<sequence length="119" mass="13821">MIKALLIALIITTISVAQQHYIRVIFSEKMQIETILNKNNYTLYDQSMRIVPIDKVGAVNDSIVILFVQFLDYKTNYLVKVINVKDLAGNYINDKNTAWFRFDGYDTTQTKPKIKIRSK</sequence>
<dbReference type="HOGENOM" id="CLU_2058188_0_0_10"/>
<proteinExistence type="predicted"/>
<dbReference type="Gene3D" id="2.60.40.1220">
    <property type="match status" value="1"/>
</dbReference>
<dbReference type="InterPro" id="IPR032812">
    <property type="entry name" value="SbsA_Ig"/>
</dbReference>
<dbReference type="EMBL" id="CP003418">
    <property type="protein sequence ID" value="AFH47791.1"/>
    <property type="molecule type" value="Genomic_DNA"/>
</dbReference>
<dbReference type="STRING" id="945713.IALB_0077"/>
<protein>
    <recommendedName>
        <fullName evidence="2">SbsA Ig-like domain-containing protein</fullName>
    </recommendedName>
</protein>
<evidence type="ECO:0000313" key="3">
    <source>
        <dbReference type="EMBL" id="AFH47791.1"/>
    </source>
</evidence>
<feature type="domain" description="SbsA Ig-like" evidence="2">
    <location>
        <begin position="15"/>
        <end position="102"/>
    </location>
</feature>
<evidence type="ECO:0000256" key="1">
    <source>
        <dbReference type="ARBA" id="ARBA00022729"/>
    </source>
</evidence>
<accession>I0AFN4</accession>
<dbReference type="KEGG" id="ial:IALB_0077"/>
<dbReference type="RefSeq" id="WP_014558951.1">
    <property type="nucleotide sequence ID" value="NC_017464.1"/>
</dbReference>
<keyword evidence="4" id="KW-1185">Reference proteome</keyword>
<gene>
    <name evidence="3" type="ordered locus">IALB_0077</name>
</gene>
<organism evidence="3 4">
    <name type="scientific">Ignavibacterium album (strain DSM 19864 / JCM 16511 / NBRC 101810 / Mat9-16)</name>
    <dbReference type="NCBI Taxonomy" id="945713"/>
    <lineage>
        <taxon>Bacteria</taxon>
        <taxon>Pseudomonadati</taxon>
        <taxon>Ignavibacteriota</taxon>
        <taxon>Ignavibacteria</taxon>
        <taxon>Ignavibacteriales</taxon>
        <taxon>Ignavibacteriaceae</taxon>
        <taxon>Ignavibacterium</taxon>
    </lineage>
</organism>
<dbReference type="Proteomes" id="UP000007394">
    <property type="component" value="Chromosome"/>
</dbReference>
<reference evidence="3 4" key="1">
    <citation type="journal article" date="2012" name="Front. Microbiol.">
        <title>Complete genome of Ignavibacterium album, a metabolically versatile, flagellated, facultative anaerobe from the phylum Chlorobi.</title>
        <authorList>
            <person name="Liu Z."/>
            <person name="Frigaard N.-U."/>
            <person name="Vogl K."/>
            <person name="Iino T."/>
            <person name="Ohkuma M."/>
            <person name="Overmann J."/>
            <person name="Bryant D.A."/>
        </authorList>
    </citation>
    <scope>NUCLEOTIDE SEQUENCE [LARGE SCALE GENOMIC DNA]</scope>
    <source>
        <strain evidence="4">DSM 19864 / JCM 16511 / NBRC 101810 / Mat9-16</strain>
    </source>
</reference>
<keyword evidence="1" id="KW-0732">Signal</keyword>
<dbReference type="AlphaFoldDB" id="I0AFN4"/>
<dbReference type="Pfam" id="PF13205">
    <property type="entry name" value="Big_5"/>
    <property type="match status" value="1"/>
</dbReference>